<sequence>MPILTLNEVRAHLRYDSDDNDAALQIMLDAAEQAIKTHCDAGQDLAQPAIKQAALLLIGYWDNNRNAEQGNEWYLPQPVLALLTPYRTPVAV</sequence>
<proteinExistence type="predicted"/>
<dbReference type="Pfam" id="PF05135">
    <property type="entry name" value="Phage_connect_1"/>
    <property type="match status" value="1"/>
</dbReference>
<dbReference type="Gene3D" id="1.10.3230.30">
    <property type="entry name" value="Phage gp6-like head-tail connector protein"/>
    <property type="match status" value="1"/>
</dbReference>
<organism evidence="1">
    <name type="scientific">Siphoviridae sp. ctbLB3</name>
    <dbReference type="NCBI Taxonomy" id="2825565"/>
    <lineage>
        <taxon>Viruses</taxon>
        <taxon>Duplodnaviria</taxon>
        <taxon>Heunggongvirae</taxon>
        <taxon>Uroviricota</taxon>
        <taxon>Caudoviricetes</taxon>
    </lineage>
</organism>
<dbReference type="EMBL" id="BK015460">
    <property type="protein sequence ID" value="DAE07955.1"/>
    <property type="molecule type" value="Genomic_DNA"/>
</dbReference>
<dbReference type="CDD" id="cd08054">
    <property type="entry name" value="gp6"/>
    <property type="match status" value="1"/>
</dbReference>
<name>A0A8S5PN87_9CAUD</name>
<protein>
    <submittedName>
        <fullName evidence="1">Head tail connector</fullName>
    </submittedName>
</protein>
<dbReference type="InterPro" id="IPR021146">
    <property type="entry name" value="Phage_gp6-like_head-tail"/>
</dbReference>
<dbReference type="NCBIfam" id="TIGR01560">
    <property type="entry name" value="put_DNA_pack"/>
    <property type="match status" value="1"/>
</dbReference>
<accession>A0A8S5PN87</accession>
<dbReference type="InterPro" id="IPR006450">
    <property type="entry name" value="Phage_HK97_gp6-like"/>
</dbReference>
<evidence type="ECO:0000313" key="1">
    <source>
        <dbReference type="EMBL" id="DAE07955.1"/>
    </source>
</evidence>
<reference evidence="1" key="1">
    <citation type="journal article" date="2021" name="Proc. Natl. Acad. Sci. U.S.A.">
        <title>A Catalog of Tens of Thousands of Viruses from Human Metagenomes Reveals Hidden Associations with Chronic Diseases.</title>
        <authorList>
            <person name="Tisza M.J."/>
            <person name="Buck C.B."/>
        </authorList>
    </citation>
    <scope>NUCLEOTIDE SEQUENCE</scope>
    <source>
        <strain evidence="1">CtbLB3</strain>
    </source>
</reference>